<dbReference type="InterPro" id="IPR051677">
    <property type="entry name" value="AfsR-DnrI-RedD_regulator"/>
</dbReference>
<evidence type="ECO:0000256" key="3">
    <source>
        <dbReference type="ARBA" id="ARBA00023015"/>
    </source>
</evidence>
<dbReference type="AlphaFoldDB" id="A0AAU2JTG1"/>
<dbReference type="PANTHER" id="PTHR35807:SF1">
    <property type="entry name" value="TRANSCRIPTIONAL REGULATOR REDD"/>
    <property type="match status" value="1"/>
</dbReference>
<accession>A0AAU2JTG1</accession>
<keyword evidence="5" id="KW-0804">Transcription</keyword>
<feature type="region of interest" description="Disordered" evidence="7">
    <location>
        <begin position="183"/>
        <end position="324"/>
    </location>
</feature>
<gene>
    <name evidence="9" type="ORF">OG327_18095</name>
</gene>
<dbReference type="GO" id="GO:0003677">
    <property type="term" value="F:DNA binding"/>
    <property type="evidence" value="ECO:0007669"/>
    <property type="project" value="UniProtKB-UniRule"/>
</dbReference>
<organism evidence="9">
    <name type="scientific">Streptomyces sp. NBC_00049</name>
    <dbReference type="NCBI Taxonomy" id="2903617"/>
    <lineage>
        <taxon>Bacteria</taxon>
        <taxon>Bacillati</taxon>
        <taxon>Actinomycetota</taxon>
        <taxon>Actinomycetes</taxon>
        <taxon>Kitasatosporales</taxon>
        <taxon>Streptomycetaceae</taxon>
        <taxon>Streptomyces</taxon>
    </lineage>
</organism>
<evidence type="ECO:0000259" key="8">
    <source>
        <dbReference type="PROSITE" id="PS51755"/>
    </source>
</evidence>
<evidence type="ECO:0000256" key="7">
    <source>
        <dbReference type="SAM" id="MobiDB-lite"/>
    </source>
</evidence>
<feature type="region of interest" description="Disordered" evidence="7">
    <location>
        <begin position="351"/>
        <end position="439"/>
    </location>
</feature>
<feature type="compositionally biased region" description="Polar residues" evidence="7">
    <location>
        <begin position="387"/>
        <end position="396"/>
    </location>
</feature>
<dbReference type="Gene3D" id="1.10.10.10">
    <property type="entry name" value="Winged helix-like DNA-binding domain superfamily/Winged helix DNA-binding domain"/>
    <property type="match status" value="1"/>
</dbReference>
<dbReference type="PROSITE" id="PS51755">
    <property type="entry name" value="OMPR_PHOB"/>
    <property type="match status" value="1"/>
</dbReference>
<dbReference type="PANTHER" id="PTHR35807">
    <property type="entry name" value="TRANSCRIPTIONAL REGULATOR REDD-RELATED"/>
    <property type="match status" value="1"/>
</dbReference>
<dbReference type="SUPFAM" id="SSF48452">
    <property type="entry name" value="TPR-like"/>
    <property type="match status" value="1"/>
</dbReference>
<evidence type="ECO:0000256" key="4">
    <source>
        <dbReference type="ARBA" id="ARBA00023125"/>
    </source>
</evidence>
<evidence type="ECO:0000256" key="5">
    <source>
        <dbReference type="ARBA" id="ARBA00023163"/>
    </source>
</evidence>
<dbReference type="Gene3D" id="1.25.40.10">
    <property type="entry name" value="Tetratricopeptide repeat domain"/>
    <property type="match status" value="1"/>
</dbReference>
<keyword evidence="2" id="KW-0902">Two-component regulatory system</keyword>
<feature type="domain" description="OmpR/PhoB-type" evidence="8">
    <location>
        <begin position="1"/>
        <end position="100"/>
    </location>
</feature>
<sequence>MDIDVLGGLEVLENGVPITPATPSARLVLAVMAAHADQVVPVAVLAEELAAHVPPEHARSVLHGCVRELRERLAAALPPGGPRSAETVLVQTPGGYLLDTGGGRSDLHEFAREAGAGYRAMARADYETAARRLRAALRLWKGPAFDGVPSGPRIAERTAELESTRKAVVEQWVEAQLALDRQRETRSAPAAPVLVPGPGGAPRQVSPVRPGDSGWGRLRPVRTPARTPIPTADFPSDVPAPGLGRPGKHTVSGPVCSVPKPDVATGGDGGPAEPVERGDAVERGEQGDHGDRGDQGDHRDHGDPVDRGGDLGEQPRDERPEALRTRHLVGALHLVGARRLLRDRGLVRARARACADPRAAADGRAGHATAGRRAARPVGERAGRPTARSTARSTGQHAGRRSGGPAGQRADRPVIPSPHACAGLRPRAAPKLTHCSHRP</sequence>
<dbReference type="InterPro" id="IPR036388">
    <property type="entry name" value="WH-like_DNA-bd_sf"/>
</dbReference>
<evidence type="ECO:0000256" key="2">
    <source>
        <dbReference type="ARBA" id="ARBA00023012"/>
    </source>
</evidence>
<feature type="compositionally biased region" description="Basic and acidic residues" evidence="7">
    <location>
        <begin position="274"/>
        <end position="324"/>
    </location>
</feature>
<comment type="similarity">
    <text evidence="1">Belongs to the AfsR/DnrI/RedD regulatory family.</text>
</comment>
<evidence type="ECO:0000256" key="1">
    <source>
        <dbReference type="ARBA" id="ARBA00005820"/>
    </source>
</evidence>
<evidence type="ECO:0000313" key="9">
    <source>
        <dbReference type="EMBL" id="WTU75071.1"/>
    </source>
</evidence>
<feature type="compositionally biased region" description="Basic and acidic residues" evidence="7">
    <location>
        <begin position="353"/>
        <end position="365"/>
    </location>
</feature>
<dbReference type="InterPro" id="IPR011990">
    <property type="entry name" value="TPR-like_helical_dom_sf"/>
</dbReference>
<reference evidence="9" key="1">
    <citation type="submission" date="2022-10" db="EMBL/GenBank/DDBJ databases">
        <title>The complete genomes of actinobacterial strains from the NBC collection.</title>
        <authorList>
            <person name="Joergensen T.S."/>
            <person name="Alvarez Arevalo M."/>
            <person name="Sterndorff E.B."/>
            <person name="Faurdal D."/>
            <person name="Vuksanovic O."/>
            <person name="Mourched A.-S."/>
            <person name="Charusanti P."/>
            <person name="Shaw S."/>
            <person name="Blin K."/>
            <person name="Weber T."/>
        </authorList>
    </citation>
    <scope>NUCLEOTIDE SEQUENCE</scope>
    <source>
        <strain evidence="9">NBC_00049</strain>
    </source>
</reference>
<dbReference type="InterPro" id="IPR016032">
    <property type="entry name" value="Sig_transdc_resp-reg_C-effctor"/>
</dbReference>
<dbReference type="InterPro" id="IPR001867">
    <property type="entry name" value="OmpR/PhoB-type_DNA-bd"/>
</dbReference>
<dbReference type="GO" id="GO:0006355">
    <property type="term" value="P:regulation of DNA-templated transcription"/>
    <property type="evidence" value="ECO:0007669"/>
    <property type="project" value="InterPro"/>
</dbReference>
<keyword evidence="3" id="KW-0805">Transcription regulation</keyword>
<keyword evidence="4 6" id="KW-0238">DNA-binding</keyword>
<dbReference type="SUPFAM" id="SSF46894">
    <property type="entry name" value="C-terminal effector domain of the bipartite response regulators"/>
    <property type="match status" value="1"/>
</dbReference>
<feature type="DNA-binding region" description="OmpR/PhoB-type" evidence="6">
    <location>
        <begin position="1"/>
        <end position="100"/>
    </location>
</feature>
<dbReference type="EMBL" id="CP108264">
    <property type="protein sequence ID" value="WTU75071.1"/>
    <property type="molecule type" value="Genomic_DNA"/>
</dbReference>
<name>A0AAU2JTG1_9ACTN</name>
<dbReference type="InterPro" id="IPR005158">
    <property type="entry name" value="BTAD"/>
</dbReference>
<dbReference type="Pfam" id="PF03704">
    <property type="entry name" value="BTAD"/>
    <property type="match status" value="1"/>
</dbReference>
<evidence type="ECO:0000256" key="6">
    <source>
        <dbReference type="PROSITE-ProRule" id="PRU01091"/>
    </source>
</evidence>
<proteinExistence type="inferred from homology"/>
<protein>
    <recommendedName>
        <fullName evidence="8">OmpR/PhoB-type domain-containing protein</fullName>
    </recommendedName>
</protein>
<dbReference type="GO" id="GO:0000160">
    <property type="term" value="P:phosphorelay signal transduction system"/>
    <property type="evidence" value="ECO:0007669"/>
    <property type="project" value="UniProtKB-KW"/>
</dbReference>